<dbReference type="SMART" id="SM00315">
    <property type="entry name" value="RGS"/>
    <property type="match status" value="1"/>
</dbReference>
<accession>A0A8C4UUK6</accession>
<protein>
    <submittedName>
        <fullName evidence="2">Regulator of G protein signaling 13</fullName>
    </submittedName>
</protein>
<dbReference type="InterPro" id="IPR036305">
    <property type="entry name" value="RGS_sf"/>
</dbReference>
<organism evidence="2 3">
    <name type="scientific">Falco tinnunculus</name>
    <name type="common">Common kestrel</name>
    <dbReference type="NCBI Taxonomy" id="100819"/>
    <lineage>
        <taxon>Eukaryota</taxon>
        <taxon>Metazoa</taxon>
        <taxon>Chordata</taxon>
        <taxon>Craniata</taxon>
        <taxon>Vertebrata</taxon>
        <taxon>Euteleostomi</taxon>
        <taxon>Archelosauria</taxon>
        <taxon>Archosauria</taxon>
        <taxon>Dinosauria</taxon>
        <taxon>Saurischia</taxon>
        <taxon>Theropoda</taxon>
        <taxon>Coelurosauria</taxon>
        <taxon>Aves</taxon>
        <taxon>Neognathae</taxon>
        <taxon>Neoaves</taxon>
        <taxon>Telluraves</taxon>
        <taxon>Australaves</taxon>
        <taxon>Falconiformes</taxon>
        <taxon>Falconidae</taxon>
        <taxon>Falco</taxon>
    </lineage>
</organism>
<sequence>MSRNTCWLCKIFRAEENGISSNNTEECLMTPETAIWVRLSSRNPDSISTSACWMRTSLPHSSGQRSPSHWKRVSLDEVLQWSQSFEKLVTSKYGPMIYKTYLKTEHSDENIEFWLACEAYKKITSQRKRISMARKLFTSYIQPQAPNEINIDSPARKAIIRNIQEPTQSCFDEAQRIIYMHMERDSYPRFLESKFYQKLKRSLQNNGDN</sequence>
<dbReference type="PRINTS" id="PR01301">
    <property type="entry name" value="RGSPROTEIN"/>
</dbReference>
<proteinExistence type="predicted"/>
<dbReference type="PANTHER" id="PTHR10845:SF32">
    <property type="entry name" value="REGULATOR OF G-PROTEIN SIGNALING 13"/>
    <property type="match status" value="1"/>
</dbReference>
<dbReference type="InterPro" id="IPR016137">
    <property type="entry name" value="RGS"/>
</dbReference>
<dbReference type="FunFam" id="1.10.167.10:FF:000001">
    <property type="entry name" value="Putative regulator of g-protein signaling 12"/>
    <property type="match status" value="1"/>
</dbReference>
<dbReference type="Ensembl" id="ENSFTIT00000018664.1">
    <property type="protein sequence ID" value="ENSFTIP00000017911.1"/>
    <property type="gene ID" value="ENSFTIG00000011853.1"/>
</dbReference>
<evidence type="ECO:0000313" key="3">
    <source>
        <dbReference type="Proteomes" id="UP000694562"/>
    </source>
</evidence>
<dbReference type="InterPro" id="IPR044926">
    <property type="entry name" value="RGS_subdomain_2"/>
</dbReference>
<dbReference type="SUPFAM" id="SSF48097">
    <property type="entry name" value="Regulator of G-protein signaling, RGS"/>
    <property type="match status" value="1"/>
</dbReference>
<name>A0A8C4UUK6_FALTI</name>
<dbReference type="Gene3D" id="1.10.167.10">
    <property type="entry name" value="Regulator of G-protein Signalling 4, domain 2"/>
    <property type="match status" value="1"/>
</dbReference>
<reference evidence="2" key="1">
    <citation type="submission" date="2025-08" db="UniProtKB">
        <authorList>
            <consortium name="Ensembl"/>
        </authorList>
    </citation>
    <scope>IDENTIFICATION</scope>
</reference>
<evidence type="ECO:0000313" key="2">
    <source>
        <dbReference type="Ensembl" id="ENSFTIP00000017911.1"/>
    </source>
</evidence>
<dbReference type="AlphaFoldDB" id="A0A8C4UUK6"/>
<reference evidence="2" key="2">
    <citation type="submission" date="2025-09" db="UniProtKB">
        <authorList>
            <consortium name="Ensembl"/>
        </authorList>
    </citation>
    <scope>IDENTIFICATION</scope>
</reference>
<dbReference type="PANTHER" id="PTHR10845">
    <property type="entry name" value="REGULATOR OF G PROTEIN SIGNALING"/>
    <property type="match status" value="1"/>
</dbReference>
<dbReference type="Proteomes" id="UP000694562">
    <property type="component" value="Unplaced"/>
</dbReference>
<evidence type="ECO:0000259" key="1">
    <source>
        <dbReference type="PROSITE" id="PS50132"/>
    </source>
</evidence>
<keyword evidence="3" id="KW-1185">Reference proteome</keyword>
<feature type="domain" description="RGS" evidence="1">
    <location>
        <begin position="84"/>
        <end position="200"/>
    </location>
</feature>
<dbReference type="PROSITE" id="PS50132">
    <property type="entry name" value="RGS"/>
    <property type="match status" value="1"/>
</dbReference>
<dbReference type="CDD" id="cd08716">
    <property type="entry name" value="RGS_RGS13"/>
    <property type="match status" value="1"/>
</dbReference>
<dbReference type="Pfam" id="PF00615">
    <property type="entry name" value="RGS"/>
    <property type="match status" value="1"/>
</dbReference>